<dbReference type="SUPFAM" id="SSF118290">
    <property type="entry name" value="WRKY DNA-binding domain"/>
    <property type="match status" value="1"/>
</dbReference>
<evidence type="ECO:0000256" key="6">
    <source>
        <dbReference type="SAM" id="MobiDB-lite"/>
    </source>
</evidence>
<dbReference type="Pfam" id="PF03106">
    <property type="entry name" value="WRKY"/>
    <property type="match status" value="1"/>
</dbReference>
<dbReference type="Proteomes" id="UP000327157">
    <property type="component" value="Chromosome 4"/>
</dbReference>
<dbReference type="PROSITE" id="PS50811">
    <property type="entry name" value="WRKY"/>
    <property type="match status" value="1"/>
</dbReference>
<evidence type="ECO:0000256" key="2">
    <source>
        <dbReference type="ARBA" id="ARBA00023015"/>
    </source>
</evidence>
<dbReference type="GO" id="GO:0043565">
    <property type="term" value="F:sequence-specific DNA binding"/>
    <property type="evidence" value="ECO:0007669"/>
    <property type="project" value="InterPro"/>
</dbReference>
<proteinExistence type="predicted"/>
<dbReference type="Gene3D" id="2.20.25.80">
    <property type="entry name" value="WRKY domain"/>
    <property type="match status" value="1"/>
</dbReference>
<dbReference type="AlphaFoldDB" id="A0A5N5H6R0"/>
<reference evidence="8 9" key="1">
    <citation type="submission" date="2019-09" db="EMBL/GenBank/DDBJ databases">
        <authorList>
            <person name="Ou C."/>
        </authorList>
    </citation>
    <scope>NUCLEOTIDE SEQUENCE [LARGE SCALE GENOMIC DNA]</scope>
    <source>
        <strain evidence="8">S2</strain>
        <tissue evidence="8">Leaf</tissue>
    </source>
</reference>
<dbReference type="PANTHER" id="PTHR31282">
    <property type="entry name" value="WRKY TRANSCRIPTION FACTOR 21-RELATED"/>
    <property type="match status" value="1"/>
</dbReference>
<evidence type="ECO:0000256" key="1">
    <source>
        <dbReference type="ARBA" id="ARBA00004123"/>
    </source>
</evidence>
<feature type="domain" description="WRKY" evidence="7">
    <location>
        <begin position="166"/>
        <end position="227"/>
    </location>
</feature>
<evidence type="ECO:0000313" key="9">
    <source>
        <dbReference type="Proteomes" id="UP000327157"/>
    </source>
</evidence>
<evidence type="ECO:0000256" key="3">
    <source>
        <dbReference type="ARBA" id="ARBA00023125"/>
    </source>
</evidence>
<keyword evidence="2" id="KW-0805">Transcription regulation</keyword>
<keyword evidence="5" id="KW-0539">Nucleus</keyword>
<sequence length="348" mass="38380">MKSAIPNRERATEELIQGRELASQLSKVFENRSFVVDGHKGESAEGIVNKILGSFVNTLLIIKGMESDQEFVSDQIQGNSSGVSGGGTEISGGGIGVSDGGSGGGGGGGGGDGADSSSWDANPDHAAVSKSEDYTEEEISCKSTSTFKDRRGSYKRRKTSHSWIRDTPALTYDGHTWRKYGQKVIHNAMHSRNYFRCTHKSECKATKHVQQIQDHPPMFRTTYFGNHTCRDYLSASELVLDSTSPKDSSKFICFDKANCSTNKEEHPFFSSFTSSIKNEVFVKEDMPTTDHTVKSNHNHSSPRDHLVSNDLTVFESSGPMSGFSYDYDNIFSKTVESYFDNEVLQYGF</sequence>
<name>A0A5N5H6R0_9ROSA</name>
<keyword evidence="3" id="KW-0238">DNA-binding</keyword>
<keyword evidence="9" id="KW-1185">Reference proteome</keyword>
<evidence type="ECO:0000313" key="8">
    <source>
        <dbReference type="EMBL" id="KAB2621802.1"/>
    </source>
</evidence>
<evidence type="ECO:0000256" key="4">
    <source>
        <dbReference type="ARBA" id="ARBA00023163"/>
    </source>
</evidence>
<organism evidence="8 9">
    <name type="scientific">Pyrus ussuriensis x Pyrus communis</name>
    <dbReference type="NCBI Taxonomy" id="2448454"/>
    <lineage>
        <taxon>Eukaryota</taxon>
        <taxon>Viridiplantae</taxon>
        <taxon>Streptophyta</taxon>
        <taxon>Embryophyta</taxon>
        <taxon>Tracheophyta</taxon>
        <taxon>Spermatophyta</taxon>
        <taxon>Magnoliopsida</taxon>
        <taxon>eudicotyledons</taxon>
        <taxon>Gunneridae</taxon>
        <taxon>Pentapetalae</taxon>
        <taxon>rosids</taxon>
        <taxon>fabids</taxon>
        <taxon>Rosales</taxon>
        <taxon>Rosaceae</taxon>
        <taxon>Amygdaloideae</taxon>
        <taxon>Maleae</taxon>
        <taxon>Pyrus</taxon>
    </lineage>
</organism>
<dbReference type="EMBL" id="SMOL01000231">
    <property type="protein sequence ID" value="KAB2621802.1"/>
    <property type="molecule type" value="Genomic_DNA"/>
</dbReference>
<dbReference type="InterPro" id="IPR003657">
    <property type="entry name" value="WRKY_dom"/>
</dbReference>
<reference evidence="9" key="2">
    <citation type="submission" date="2019-10" db="EMBL/GenBank/DDBJ databases">
        <title>A de novo genome assembly of a pear dwarfing rootstock.</title>
        <authorList>
            <person name="Wang F."/>
            <person name="Wang J."/>
            <person name="Li S."/>
            <person name="Zhang Y."/>
            <person name="Fang M."/>
            <person name="Ma L."/>
            <person name="Zhao Y."/>
            <person name="Jiang S."/>
        </authorList>
    </citation>
    <scope>NUCLEOTIDE SEQUENCE [LARGE SCALE GENOMIC DNA]</scope>
</reference>
<comment type="subcellular location">
    <subcellularLocation>
        <location evidence="1">Nucleus</location>
    </subcellularLocation>
</comment>
<evidence type="ECO:0000259" key="7">
    <source>
        <dbReference type="PROSITE" id="PS50811"/>
    </source>
</evidence>
<feature type="region of interest" description="Disordered" evidence="6">
    <location>
        <begin position="76"/>
        <end position="158"/>
    </location>
</feature>
<dbReference type="SMART" id="SM00774">
    <property type="entry name" value="WRKY"/>
    <property type="match status" value="1"/>
</dbReference>
<protein>
    <submittedName>
        <fullName evidence="8">WRKY transcription factor 38</fullName>
    </submittedName>
</protein>
<evidence type="ECO:0000256" key="5">
    <source>
        <dbReference type="ARBA" id="ARBA00023242"/>
    </source>
</evidence>
<gene>
    <name evidence="8" type="ORF">D8674_023984</name>
</gene>
<feature type="compositionally biased region" description="Gly residues" evidence="6">
    <location>
        <begin position="83"/>
        <end position="113"/>
    </location>
</feature>
<dbReference type="InterPro" id="IPR036576">
    <property type="entry name" value="WRKY_dom_sf"/>
</dbReference>
<comment type="caution">
    <text evidence="8">The sequence shown here is derived from an EMBL/GenBank/DDBJ whole genome shotgun (WGS) entry which is preliminary data.</text>
</comment>
<dbReference type="GO" id="GO:0003700">
    <property type="term" value="F:DNA-binding transcription factor activity"/>
    <property type="evidence" value="ECO:0007669"/>
    <property type="project" value="InterPro"/>
</dbReference>
<dbReference type="GO" id="GO:0005634">
    <property type="term" value="C:nucleus"/>
    <property type="evidence" value="ECO:0007669"/>
    <property type="project" value="UniProtKB-SubCell"/>
</dbReference>
<dbReference type="OrthoDB" id="2021064at2759"/>
<accession>A0A5N5H6R0</accession>
<keyword evidence="4" id="KW-0804">Transcription</keyword>
<dbReference type="InterPro" id="IPR044810">
    <property type="entry name" value="WRKY_plant"/>
</dbReference>
<reference evidence="8 9" key="3">
    <citation type="submission" date="2019-11" db="EMBL/GenBank/DDBJ databases">
        <title>A de novo genome assembly of a pear dwarfing rootstock.</title>
        <authorList>
            <person name="Wang F."/>
            <person name="Wang J."/>
            <person name="Li S."/>
            <person name="Zhang Y."/>
            <person name="Fang M."/>
            <person name="Ma L."/>
            <person name="Zhao Y."/>
            <person name="Jiang S."/>
        </authorList>
    </citation>
    <scope>NUCLEOTIDE SEQUENCE [LARGE SCALE GENOMIC DNA]</scope>
    <source>
        <strain evidence="8">S2</strain>
        <tissue evidence="8">Leaf</tissue>
    </source>
</reference>